<evidence type="ECO:0000256" key="3">
    <source>
        <dbReference type="ARBA" id="ARBA00022729"/>
    </source>
</evidence>
<dbReference type="RefSeq" id="WP_229346579.1">
    <property type="nucleotide sequence ID" value="NZ_JAJFAT010000020.1"/>
</dbReference>
<comment type="caution">
    <text evidence="5">The sequence shown here is derived from an EMBL/GenBank/DDBJ whole genome shotgun (WGS) entry which is preliminary data.</text>
</comment>
<proteinExistence type="predicted"/>
<feature type="signal peptide" evidence="4">
    <location>
        <begin position="1"/>
        <end position="24"/>
    </location>
</feature>
<gene>
    <name evidence="5" type="ORF">LJ207_11195</name>
</gene>
<evidence type="ECO:0000256" key="1">
    <source>
        <dbReference type="ARBA" id="ARBA00003989"/>
    </source>
</evidence>
<dbReference type="EMBL" id="JAJFAT010000020">
    <property type="protein sequence ID" value="MCC3145880.1"/>
    <property type="molecule type" value="Genomic_DNA"/>
</dbReference>
<dbReference type="InterPro" id="IPR018893">
    <property type="entry name" value="T8SS_CsgF"/>
</dbReference>
<dbReference type="Proteomes" id="UP001199296">
    <property type="component" value="Unassembled WGS sequence"/>
</dbReference>
<protein>
    <recommendedName>
        <fullName evidence="2">Curli production assembly/transport component CsgF</fullName>
    </recommendedName>
</protein>
<sequence>MRRKIIILPLLLVFLCSTSVFISAASTTSYRFRILNSPDQRQVAYNIAKAQHEMSLEHDKVAQFIAIIEGRIMSLITENIVEKMLGDGFGETGEARYDTNSLDIFVVENNDGTVTINVRNKISGEESELIYNPAQWPDISGF</sequence>
<accession>A0AAW4X298</accession>
<feature type="chain" id="PRO_5043363709" description="Curli production assembly/transport component CsgF" evidence="4">
    <location>
        <begin position="25"/>
        <end position="142"/>
    </location>
</feature>
<reference evidence="5 6" key="1">
    <citation type="submission" date="2021-10" db="EMBL/GenBank/DDBJ databases">
        <authorList>
            <person name="Grouzdev D.S."/>
            <person name="Pantiukh K.S."/>
            <person name="Krutkina M.S."/>
        </authorList>
    </citation>
    <scope>NUCLEOTIDE SEQUENCE [LARGE SCALE GENOMIC DNA]</scope>
    <source>
        <strain evidence="5 6">Z-7514</strain>
    </source>
</reference>
<keyword evidence="6" id="KW-1185">Reference proteome</keyword>
<name>A0AAW4X298_9FIRM</name>
<evidence type="ECO:0000313" key="6">
    <source>
        <dbReference type="Proteomes" id="UP001199296"/>
    </source>
</evidence>
<evidence type="ECO:0000256" key="4">
    <source>
        <dbReference type="SAM" id="SignalP"/>
    </source>
</evidence>
<evidence type="ECO:0000313" key="5">
    <source>
        <dbReference type="EMBL" id="MCC3145880.1"/>
    </source>
</evidence>
<organism evidence="5 6">
    <name type="scientific">Halanaerobium polyolivorans</name>
    <dbReference type="NCBI Taxonomy" id="2886943"/>
    <lineage>
        <taxon>Bacteria</taxon>
        <taxon>Bacillati</taxon>
        <taxon>Bacillota</taxon>
        <taxon>Clostridia</taxon>
        <taxon>Halanaerobiales</taxon>
        <taxon>Halanaerobiaceae</taxon>
        <taxon>Halanaerobium</taxon>
    </lineage>
</organism>
<comment type="function">
    <text evidence="1">May be involved in the biogenesis of curli organelles.</text>
</comment>
<dbReference type="AlphaFoldDB" id="A0AAW4X298"/>
<keyword evidence="3 4" id="KW-0732">Signal</keyword>
<dbReference type="Pfam" id="PF10614">
    <property type="entry name" value="CsgF"/>
    <property type="match status" value="1"/>
</dbReference>
<evidence type="ECO:0000256" key="2">
    <source>
        <dbReference type="ARBA" id="ARBA00014031"/>
    </source>
</evidence>